<keyword evidence="3" id="KW-0687">Ribonucleoprotein</keyword>
<dbReference type="GO" id="GO:0005840">
    <property type="term" value="C:ribosome"/>
    <property type="evidence" value="ECO:0007669"/>
    <property type="project" value="UniProtKB-KW"/>
</dbReference>
<dbReference type="EMBL" id="JACGWL010000004">
    <property type="protein sequence ID" value="KAK4404218.1"/>
    <property type="molecule type" value="Genomic_DNA"/>
</dbReference>
<dbReference type="InterPro" id="IPR001197">
    <property type="entry name" value="Ribosomal_uL16_euk_arch"/>
</dbReference>
<accession>A0AAE1X3I1</accession>
<dbReference type="Gene3D" id="3.90.1170.10">
    <property type="entry name" value="Ribosomal protein L10e/L16"/>
    <property type="match status" value="1"/>
</dbReference>
<evidence type="ECO:0000256" key="3">
    <source>
        <dbReference type="ARBA" id="ARBA00023274"/>
    </source>
</evidence>
<name>A0AAE1X3I1_9LAMI</name>
<organism evidence="4 5">
    <name type="scientific">Sesamum angolense</name>
    <dbReference type="NCBI Taxonomy" id="2727404"/>
    <lineage>
        <taxon>Eukaryota</taxon>
        <taxon>Viridiplantae</taxon>
        <taxon>Streptophyta</taxon>
        <taxon>Embryophyta</taxon>
        <taxon>Tracheophyta</taxon>
        <taxon>Spermatophyta</taxon>
        <taxon>Magnoliopsida</taxon>
        <taxon>eudicotyledons</taxon>
        <taxon>Gunneridae</taxon>
        <taxon>Pentapetalae</taxon>
        <taxon>asterids</taxon>
        <taxon>lamiids</taxon>
        <taxon>Lamiales</taxon>
        <taxon>Pedaliaceae</taxon>
        <taxon>Sesamum</taxon>
    </lineage>
</organism>
<dbReference type="GO" id="GO:0003735">
    <property type="term" value="F:structural constituent of ribosome"/>
    <property type="evidence" value="ECO:0007669"/>
    <property type="project" value="InterPro"/>
</dbReference>
<proteinExistence type="inferred from homology"/>
<keyword evidence="2 4" id="KW-0689">Ribosomal protein</keyword>
<dbReference type="CDD" id="cd01433">
    <property type="entry name" value="Ribosomal_L16_L10e"/>
    <property type="match status" value="1"/>
</dbReference>
<protein>
    <submittedName>
        <fullName evidence="4">60S ribosomal protein L10</fullName>
    </submittedName>
</protein>
<evidence type="ECO:0000313" key="5">
    <source>
        <dbReference type="Proteomes" id="UP001289374"/>
    </source>
</evidence>
<comment type="caution">
    <text evidence="4">The sequence shown here is derived from an EMBL/GenBank/DDBJ whole genome shotgun (WGS) entry which is preliminary data.</text>
</comment>
<reference evidence="4" key="1">
    <citation type="submission" date="2020-06" db="EMBL/GenBank/DDBJ databases">
        <authorList>
            <person name="Li T."/>
            <person name="Hu X."/>
            <person name="Zhang T."/>
            <person name="Song X."/>
            <person name="Zhang H."/>
            <person name="Dai N."/>
            <person name="Sheng W."/>
            <person name="Hou X."/>
            <person name="Wei L."/>
        </authorList>
    </citation>
    <scope>NUCLEOTIDE SEQUENCE</scope>
    <source>
        <strain evidence="4">K16</strain>
        <tissue evidence="4">Leaf</tissue>
    </source>
</reference>
<comment type="similarity">
    <text evidence="1">Belongs to the universal ribosomal protein uL16 family.</text>
</comment>
<dbReference type="Pfam" id="PF00252">
    <property type="entry name" value="Ribosomal_L16"/>
    <property type="match status" value="1"/>
</dbReference>
<dbReference type="AlphaFoldDB" id="A0AAE1X3I1"/>
<dbReference type="NCBIfam" id="NF003239">
    <property type="entry name" value="PRK04199.1-4"/>
    <property type="match status" value="1"/>
</dbReference>
<dbReference type="NCBIfam" id="TIGR00279">
    <property type="entry name" value="uL16_euk_arch"/>
    <property type="match status" value="1"/>
</dbReference>
<evidence type="ECO:0000313" key="4">
    <source>
        <dbReference type="EMBL" id="KAK4404218.1"/>
    </source>
</evidence>
<dbReference type="GO" id="GO:0010224">
    <property type="term" value="P:response to UV-B"/>
    <property type="evidence" value="ECO:0007669"/>
    <property type="project" value="UniProtKB-ARBA"/>
</dbReference>
<sequence length="347" mass="38836">MNPRSQPNAFLEGLLSTEGAPIHINMTQAHTGSAADFAMGRSSFDQMNIGFVLLSSTVRRDARMVYEAHENRLTHEKSSNWAENRISVRVCLSCFGKYGNPFTPLSISFALGVKHLKGIVGVLITVIYRPARCYRQIKNKPYPKSRYCRGVPDPKIRIYDVGMKRKGVDEFPFCVHLVSWEKENVSSEALEAARIACNKYMTKFAGKDAFHLRVRVHPFHVLRINKMLSCAGADRLQTGMRGAFGKPQGTCARVAIGQVLLSVRCKDGNSHHAQEALRRAKFKFPGRQKIIVSRKWGFTKFSRSDYVKWKSENKILPDGVNAKLLGCHGPLANRQPGRAFLSEGPAA</sequence>
<dbReference type="FunFam" id="3.90.1170.10:FF:000002">
    <property type="entry name" value="60S ribosomal protein L10"/>
    <property type="match status" value="1"/>
</dbReference>
<keyword evidence="5" id="KW-1185">Reference proteome</keyword>
<dbReference type="InterPro" id="IPR036920">
    <property type="entry name" value="Ribosomal_uL16_sf"/>
</dbReference>
<dbReference type="InterPro" id="IPR047873">
    <property type="entry name" value="Ribosomal_uL16"/>
</dbReference>
<dbReference type="GO" id="GO:0006412">
    <property type="term" value="P:translation"/>
    <property type="evidence" value="ECO:0007669"/>
    <property type="project" value="InterPro"/>
</dbReference>
<gene>
    <name evidence="4" type="ORF">Sango_0790400</name>
</gene>
<dbReference type="Proteomes" id="UP001289374">
    <property type="component" value="Unassembled WGS sequence"/>
</dbReference>
<dbReference type="GO" id="GO:1990904">
    <property type="term" value="C:ribonucleoprotein complex"/>
    <property type="evidence" value="ECO:0007669"/>
    <property type="project" value="UniProtKB-KW"/>
</dbReference>
<dbReference type="PROSITE" id="PS01257">
    <property type="entry name" value="RIBOSOMAL_L10E"/>
    <property type="match status" value="1"/>
</dbReference>
<evidence type="ECO:0000256" key="1">
    <source>
        <dbReference type="ARBA" id="ARBA00008931"/>
    </source>
</evidence>
<evidence type="ECO:0000256" key="2">
    <source>
        <dbReference type="ARBA" id="ARBA00022980"/>
    </source>
</evidence>
<dbReference type="InterPro" id="IPR016180">
    <property type="entry name" value="Ribosomal_uL16_dom"/>
</dbReference>
<dbReference type="SUPFAM" id="SSF54686">
    <property type="entry name" value="Ribosomal protein L16p/L10e"/>
    <property type="match status" value="1"/>
</dbReference>
<dbReference type="InterPro" id="IPR018255">
    <property type="entry name" value="Ribosomal_uL16_CS_euk_arc"/>
</dbReference>
<reference evidence="4" key="2">
    <citation type="journal article" date="2024" name="Plant">
        <title>Genomic evolution and insights into agronomic trait innovations of Sesamum species.</title>
        <authorList>
            <person name="Miao H."/>
            <person name="Wang L."/>
            <person name="Qu L."/>
            <person name="Liu H."/>
            <person name="Sun Y."/>
            <person name="Le M."/>
            <person name="Wang Q."/>
            <person name="Wei S."/>
            <person name="Zheng Y."/>
            <person name="Lin W."/>
            <person name="Duan Y."/>
            <person name="Cao H."/>
            <person name="Xiong S."/>
            <person name="Wang X."/>
            <person name="Wei L."/>
            <person name="Li C."/>
            <person name="Ma Q."/>
            <person name="Ju M."/>
            <person name="Zhao R."/>
            <person name="Li G."/>
            <person name="Mu C."/>
            <person name="Tian Q."/>
            <person name="Mei H."/>
            <person name="Zhang T."/>
            <person name="Gao T."/>
            <person name="Zhang H."/>
        </authorList>
    </citation>
    <scope>NUCLEOTIDE SEQUENCE</scope>
    <source>
        <strain evidence="4">K16</strain>
    </source>
</reference>
<dbReference type="PANTHER" id="PTHR11726">
    <property type="entry name" value="60S RIBOSOMAL PROTEIN L10"/>
    <property type="match status" value="1"/>
</dbReference>